<accession>A0A8S5RF09</accession>
<sequence length="159" mass="18633">MKRYQVTELFQLAKKVYPMLNNCNITIKETNEFSCIVEGNNTYTVTYTNDLGLKHDYYFNNICSYLQDKFKFKDGVKMVKEFELIFSFLHEVGHIINMNKVVNESVYYSNFKNAVYTSQKQAFKTYREIPTESLADASAIEIMSKCNAEIYSMFNNMSI</sequence>
<proteinExistence type="predicted"/>
<organism evidence="1">
    <name type="scientific">virus sp. ctE0n6</name>
    <dbReference type="NCBI Taxonomy" id="2827985"/>
    <lineage>
        <taxon>Viruses</taxon>
    </lineage>
</organism>
<protein>
    <submittedName>
        <fullName evidence="1">Peptidase</fullName>
    </submittedName>
</protein>
<evidence type="ECO:0000313" key="1">
    <source>
        <dbReference type="EMBL" id="DAE29974.1"/>
    </source>
</evidence>
<dbReference type="EMBL" id="BK059101">
    <property type="protein sequence ID" value="DAE29974.1"/>
    <property type="molecule type" value="Genomic_DNA"/>
</dbReference>
<name>A0A8S5RF09_9VIRU</name>
<reference evidence="1" key="1">
    <citation type="journal article" date="2021" name="Proc. Natl. Acad. Sci. U.S.A.">
        <title>A Catalog of Tens of Thousands of Viruses from Human Metagenomes Reveals Hidden Associations with Chronic Diseases.</title>
        <authorList>
            <person name="Tisza M.J."/>
            <person name="Buck C.B."/>
        </authorList>
    </citation>
    <scope>NUCLEOTIDE SEQUENCE</scope>
    <source>
        <strain evidence="1">CtE0n6</strain>
    </source>
</reference>